<reference evidence="2 3" key="1">
    <citation type="submission" date="2020-09" db="EMBL/GenBank/DDBJ databases">
        <title>Sphingomonas sp., a new species isolated from pork steak.</title>
        <authorList>
            <person name="Heidler von Heilborn D."/>
        </authorList>
    </citation>
    <scope>NUCLEOTIDE SEQUENCE [LARGE SCALE GENOMIC DNA]</scope>
    <source>
        <strain evidence="3">S8-3T</strain>
    </source>
</reference>
<proteinExistence type="predicted"/>
<dbReference type="Gene3D" id="1.20.1290.10">
    <property type="entry name" value="AhpD-like"/>
    <property type="match status" value="1"/>
</dbReference>
<dbReference type="SUPFAM" id="SSF69118">
    <property type="entry name" value="AhpD-like"/>
    <property type="match status" value="1"/>
</dbReference>
<organism evidence="2 3">
    <name type="scientific">Sphingomonas alpina</name>
    <dbReference type="NCBI Taxonomy" id="653931"/>
    <lineage>
        <taxon>Bacteria</taxon>
        <taxon>Pseudomonadati</taxon>
        <taxon>Pseudomonadota</taxon>
        <taxon>Alphaproteobacteria</taxon>
        <taxon>Sphingomonadales</taxon>
        <taxon>Sphingomonadaceae</taxon>
        <taxon>Sphingomonas</taxon>
    </lineage>
</organism>
<sequence length="176" mass="19162">MPVRIAPASAPWSPAVASAFERLPQLQLFRVLARDERLFSRFVGGGLLDPGHISLRHRELAILRVCALNGSDYEWGVHVGLLSAAAGLTAAEVSATAATGAQDHQWIAQDGVIIRLCDALQSRCDIDEELWSDLAGHFDEMAILELLMLIGKYRQVCILTNALKLDLENGMPSICS</sequence>
<name>A0A7H0LQX6_9SPHN</name>
<dbReference type="Pfam" id="PF02627">
    <property type="entry name" value="CMD"/>
    <property type="match status" value="1"/>
</dbReference>
<dbReference type="PANTHER" id="PTHR34846:SF5">
    <property type="entry name" value="CARBOXYMUCONOLACTONE DECARBOXYLASE-LIKE DOMAIN-CONTAINING PROTEIN"/>
    <property type="match status" value="1"/>
</dbReference>
<feature type="domain" description="Carboxymuconolactone decarboxylase-like" evidence="1">
    <location>
        <begin position="39"/>
        <end position="108"/>
    </location>
</feature>
<dbReference type="AlphaFoldDB" id="A0A7H0LQX6"/>
<dbReference type="Proteomes" id="UP000516148">
    <property type="component" value="Chromosome"/>
</dbReference>
<evidence type="ECO:0000313" key="2">
    <source>
        <dbReference type="EMBL" id="QNQ12079.1"/>
    </source>
</evidence>
<evidence type="ECO:0000313" key="3">
    <source>
        <dbReference type="Proteomes" id="UP000516148"/>
    </source>
</evidence>
<dbReference type="InterPro" id="IPR003779">
    <property type="entry name" value="CMD-like"/>
</dbReference>
<evidence type="ECO:0000259" key="1">
    <source>
        <dbReference type="Pfam" id="PF02627"/>
    </source>
</evidence>
<gene>
    <name evidence="2" type="ORF">H3Z74_17040</name>
</gene>
<dbReference type="InterPro" id="IPR029032">
    <property type="entry name" value="AhpD-like"/>
</dbReference>
<dbReference type="GO" id="GO:0051920">
    <property type="term" value="F:peroxiredoxin activity"/>
    <property type="evidence" value="ECO:0007669"/>
    <property type="project" value="InterPro"/>
</dbReference>
<protein>
    <submittedName>
        <fullName evidence="2">Carboxymuconolactone decarboxylase family protein</fullName>
    </submittedName>
</protein>
<accession>A0A7H0LQX6</accession>
<dbReference type="EMBL" id="CP061038">
    <property type="protein sequence ID" value="QNQ12079.1"/>
    <property type="molecule type" value="Genomic_DNA"/>
</dbReference>
<dbReference type="PANTHER" id="PTHR34846">
    <property type="entry name" value="4-CARBOXYMUCONOLACTONE DECARBOXYLASE FAMILY PROTEIN (AFU_ORTHOLOGUE AFUA_6G11590)"/>
    <property type="match status" value="1"/>
</dbReference>
<keyword evidence="3" id="KW-1185">Reference proteome</keyword>
<dbReference type="KEGG" id="spap:H3Z74_17040"/>